<dbReference type="PANTHER" id="PTHR33734">
    <property type="entry name" value="LYSM DOMAIN-CONTAINING GPI-ANCHORED PROTEIN 2"/>
    <property type="match status" value="1"/>
</dbReference>
<dbReference type="HOGENOM" id="CLU_009520_1_0_10"/>
<keyword evidence="5" id="KW-1185">Reference proteome</keyword>
<dbReference type="eggNOG" id="COG1388">
    <property type="taxonomic scope" value="Bacteria"/>
</dbReference>
<gene>
    <name evidence="4" type="ORF">HMPREF9449_01385</name>
</gene>
<evidence type="ECO:0000256" key="2">
    <source>
        <dbReference type="SAM" id="SignalP"/>
    </source>
</evidence>
<dbReference type="GO" id="GO:0008932">
    <property type="term" value="F:lytic endotransglycosylase activity"/>
    <property type="evidence" value="ECO:0007669"/>
    <property type="project" value="TreeGrafter"/>
</dbReference>
<dbReference type="InterPro" id="IPR000189">
    <property type="entry name" value="Transglyc_AS"/>
</dbReference>
<dbReference type="RefSeq" id="WP_009136533.1">
    <property type="nucleotide sequence ID" value="NZ_JH594596.1"/>
</dbReference>
<dbReference type="InterPro" id="IPR023346">
    <property type="entry name" value="Lysozyme-like_dom_sf"/>
</dbReference>
<feature type="domain" description="LysM" evidence="3">
    <location>
        <begin position="468"/>
        <end position="515"/>
    </location>
</feature>
<dbReference type="PROSITE" id="PS00922">
    <property type="entry name" value="TRANSGLYCOSYLASE"/>
    <property type="match status" value="1"/>
</dbReference>
<accession>H1DGJ9</accession>
<proteinExistence type="inferred from homology"/>
<feature type="domain" description="LysM" evidence="3">
    <location>
        <begin position="387"/>
        <end position="431"/>
    </location>
</feature>
<dbReference type="Gene3D" id="1.10.530.10">
    <property type="match status" value="1"/>
</dbReference>
<dbReference type="InterPro" id="IPR036779">
    <property type="entry name" value="LysM_dom_sf"/>
</dbReference>
<dbReference type="CDD" id="cd16894">
    <property type="entry name" value="MltD-like"/>
    <property type="match status" value="1"/>
</dbReference>
<feature type="signal peptide" evidence="2">
    <location>
        <begin position="1"/>
        <end position="19"/>
    </location>
</feature>
<dbReference type="Pfam" id="PF01476">
    <property type="entry name" value="LysM"/>
    <property type="match status" value="2"/>
</dbReference>
<reference evidence="4 5" key="1">
    <citation type="submission" date="2012-01" db="EMBL/GenBank/DDBJ databases">
        <title>The Genome Sequence of Odoribacter laneus YIT 12061.</title>
        <authorList>
            <consortium name="The Broad Institute Genome Sequencing Platform"/>
            <person name="Earl A."/>
            <person name="Ward D."/>
            <person name="Feldgarden M."/>
            <person name="Gevers D."/>
            <person name="Morotomi M."/>
            <person name="Young S.K."/>
            <person name="Zeng Q."/>
            <person name="Gargeya S."/>
            <person name="Fitzgerald M."/>
            <person name="Haas B."/>
            <person name="Abouelleil A."/>
            <person name="Alvarado L."/>
            <person name="Arachchi H.M."/>
            <person name="Berlin A."/>
            <person name="Chapman S.B."/>
            <person name="Gearin G."/>
            <person name="Goldberg J."/>
            <person name="Griggs A."/>
            <person name="Gujja S."/>
            <person name="Hansen M."/>
            <person name="Heiman D."/>
            <person name="Howarth C."/>
            <person name="Larimer J."/>
            <person name="Lui A."/>
            <person name="MacDonald P.J.P."/>
            <person name="McCowen C."/>
            <person name="Montmayeur A."/>
            <person name="Murphy C."/>
            <person name="Neiman D."/>
            <person name="Pearson M."/>
            <person name="Priest M."/>
            <person name="Roberts A."/>
            <person name="Saif S."/>
            <person name="Shea T."/>
            <person name="Sisk P."/>
            <person name="Stolte C."/>
            <person name="Sykes S."/>
            <person name="Wortman J."/>
            <person name="Nusbaum C."/>
            <person name="Birren B."/>
        </authorList>
    </citation>
    <scope>NUCLEOTIDE SEQUENCE [LARGE SCALE GENOMIC DNA]</scope>
    <source>
        <strain evidence="4 5">YIT 12061</strain>
    </source>
</reference>
<dbReference type="SMART" id="SM00257">
    <property type="entry name" value="LysM"/>
    <property type="match status" value="2"/>
</dbReference>
<dbReference type="InterPro" id="IPR008258">
    <property type="entry name" value="Transglycosylase_SLT_dom_1"/>
</dbReference>
<dbReference type="EMBL" id="ADMC01000022">
    <property type="protein sequence ID" value="EHP47532.1"/>
    <property type="molecule type" value="Genomic_DNA"/>
</dbReference>
<evidence type="ECO:0000313" key="4">
    <source>
        <dbReference type="EMBL" id="EHP47532.1"/>
    </source>
</evidence>
<name>H1DGJ9_9BACT</name>
<comment type="caution">
    <text evidence="4">The sequence shown here is derived from an EMBL/GenBank/DDBJ whole genome shotgun (WGS) entry which is preliminary data.</text>
</comment>
<evidence type="ECO:0000256" key="1">
    <source>
        <dbReference type="ARBA" id="ARBA00007734"/>
    </source>
</evidence>
<dbReference type="eggNOG" id="COG0741">
    <property type="taxonomic scope" value="Bacteria"/>
</dbReference>
<dbReference type="SUPFAM" id="SSF54106">
    <property type="entry name" value="LysM domain"/>
    <property type="match status" value="2"/>
</dbReference>
<dbReference type="PANTHER" id="PTHR33734:SF22">
    <property type="entry name" value="MEMBRANE-BOUND LYTIC MUREIN TRANSGLYCOSYLASE D"/>
    <property type="match status" value="1"/>
</dbReference>
<protein>
    <recommendedName>
        <fullName evidence="3">LysM domain-containing protein</fullName>
    </recommendedName>
</protein>
<dbReference type="STRING" id="742817.HMPREF9449_01385"/>
<sequence>MVRLFVVLVLLGISSMGKAQGSISNDTLVTEQSLRDSIADSFIRTIDESYTQWSQEFQREMEYVDSTFLMENFRQVPYFPDSVYLYRLDSLNSAITLSYNNIVRNFIELYTVKKRQQLATMLGLSEYYFPLFEEVLAANSMPLELKYLPVIESALNPVARSRARACGLWQFMYPTGKMYKLEINSYIDERYDPARATEAAICYLKDLYNIYGDWILVIAAYNCGPGNVNKAIRRSGGKKNYWDIYYHLPRETRGYVPAFIAAMYSFNYYKEHNIYPIESTLPRLCDTVIIEKALHFDQICKNMEVSVEELRDINPQYIKDIIPAGFGKAYVLKMPYNYVSGFIDNQDSIFAYKRKVYFDDSDRTANPNERFKKYAYVSGVSGDKARLVYTVKSGDVPGAIAAKFNVRLADLKYWNNLNRKMTIRVGQKLVIYVSAKKANQYKNKATYVGKVTNETDAPKVETIDGEFVYYTVKKGENLWSIAKKYPGVSNKDIMRWNGISESKVKDIRPGQKLKIKI</sequence>
<dbReference type="InterPro" id="IPR018392">
    <property type="entry name" value="LysM"/>
</dbReference>
<dbReference type="Proteomes" id="UP000004892">
    <property type="component" value="Unassembled WGS sequence"/>
</dbReference>
<dbReference type="Gene3D" id="3.10.350.10">
    <property type="entry name" value="LysM domain"/>
    <property type="match status" value="2"/>
</dbReference>
<dbReference type="Pfam" id="PF01464">
    <property type="entry name" value="SLT"/>
    <property type="match status" value="1"/>
</dbReference>
<evidence type="ECO:0000313" key="5">
    <source>
        <dbReference type="Proteomes" id="UP000004892"/>
    </source>
</evidence>
<dbReference type="SUPFAM" id="SSF53955">
    <property type="entry name" value="Lysozyme-like"/>
    <property type="match status" value="1"/>
</dbReference>
<dbReference type="PROSITE" id="PS51782">
    <property type="entry name" value="LYSM"/>
    <property type="match status" value="2"/>
</dbReference>
<dbReference type="PATRIC" id="fig|742817.3.peg.1469"/>
<dbReference type="GO" id="GO:0000270">
    <property type="term" value="P:peptidoglycan metabolic process"/>
    <property type="evidence" value="ECO:0007669"/>
    <property type="project" value="InterPro"/>
</dbReference>
<comment type="similarity">
    <text evidence="1">Belongs to the transglycosylase Slt family.</text>
</comment>
<dbReference type="GO" id="GO:0016020">
    <property type="term" value="C:membrane"/>
    <property type="evidence" value="ECO:0007669"/>
    <property type="project" value="InterPro"/>
</dbReference>
<feature type="chain" id="PRO_5003549467" description="LysM domain-containing protein" evidence="2">
    <location>
        <begin position="20"/>
        <end position="517"/>
    </location>
</feature>
<keyword evidence="2" id="KW-0732">Signal</keyword>
<organism evidence="4 5">
    <name type="scientific">Odoribacter laneus YIT 12061</name>
    <dbReference type="NCBI Taxonomy" id="742817"/>
    <lineage>
        <taxon>Bacteria</taxon>
        <taxon>Pseudomonadati</taxon>
        <taxon>Bacteroidota</taxon>
        <taxon>Bacteroidia</taxon>
        <taxon>Bacteroidales</taxon>
        <taxon>Odoribacteraceae</taxon>
        <taxon>Odoribacter</taxon>
    </lineage>
</organism>
<dbReference type="GeneID" id="98068958"/>
<evidence type="ECO:0000259" key="3">
    <source>
        <dbReference type="PROSITE" id="PS51782"/>
    </source>
</evidence>
<dbReference type="CDD" id="cd00118">
    <property type="entry name" value="LysM"/>
    <property type="match status" value="2"/>
</dbReference>
<dbReference type="AlphaFoldDB" id="H1DGJ9"/>